<evidence type="ECO:0000313" key="3">
    <source>
        <dbReference type="Proteomes" id="UP000794436"/>
    </source>
</evidence>
<dbReference type="Gene3D" id="2.60.120.40">
    <property type="match status" value="1"/>
</dbReference>
<protein>
    <recommendedName>
        <fullName evidence="4">C1q domain-containing protein</fullName>
    </recommendedName>
</protein>
<dbReference type="OrthoDB" id="100955at2759"/>
<sequence length="307" mass="34408">MASTLDMQSTGSSGRPGESSKEGVVKFPRRAETYRFRVSSREERLQFWLEDCASKQQWESSKLSMEDFTTPETMIPQAGFADYVSCFQNCIDTKELNESAEFYRELVPHESDDWELRLTLKIKIFVSVWTLKYAFILKQISLEPIDVLTAKVRDQADYIKALEKQIKELKVVVDKPLPPPPSPMYAQAKTTTQHHGGQTLVWARETPESVGRAFAFMGNGGIRIKAPGVYTIHLVIQHNSGVNGVTVEVQVNEKIAASTIDSNPHGHISAAPLQRVLSLTDGDEVKVVYRGNNSANSDSSLLIYQLR</sequence>
<feature type="compositionally biased region" description="Polar residues" evidence="1">
    <location>
        <begin position="1"/>
        <end position="13"/>
    </location>
</feature>
<dbReference type="AlphaFoldDB" id="A0A8K1CDS5"/>
<evidence type="ECO:0000256" key="1">
    <source>
        <dbReference type="SAM" id="MobiDB-lite"/>
    </source>
</evidence>
<keyword evidence="3" id="KW-1185">Reference proteome</keyword>
<reference evidence="2" key="1">
    <citation type="submission" date="2019-03" db="EMBL/GenBank/DDBJ databases">
        <title>Long read genome sequence of the mycoparasitic Pythium oligandrum ATCC 38472 isolated from sugarbeet rhizosphere.</title>
        <authorList>
            <person name="Gaulin E."/>
        </authorList>
    </citation>
    <scope>NUCLEOTIDE SEQUENCE</scope>
    <source>
        <strain evidence="2">ATCC 38472_TT</strain>
    </source>
</reference>
<feature type="region of interest" description="Disordered" evidence="1">
    <location>
        <begin position="1"/>
        <end position="24"/>
    </location>
</feature>
<dbReference type="InterPro" id="IPR008983">
    <property type="entry name" value="Tumour_necrosis_fac-like_dom"/>
</dbReference>
<evidence type="ECO:0000313" key="2">
    <source>
        <dbReference type="EMBL" id="TMW61204.1"/>
    </source>
</evidence>
<dbReference type="SUPFAM" id="SSF49842">
    <property type="entry name" value="TNF-like"/>
    <property type="match status" value="1"/>
</dbReference>
<accession>A0A8K1CDS5</accession>
<proteinExistence type="predicted"/>
<organism evidence="2 3">
    <name type="scientific">Pythium oligandrum</name>
    <name type="common">Mycoparasitic fungus</name>
    <dbReference type="NCBI Taxonomy" id="41045"/>
    <lineage>
        <taxon>Eukaryota</taxon>
        <taxon>Sar</taxon>
        <taxon>Stramenopiles</taxon>
        <taxon>Oomycota</taxon>
        <taxon>Peronosporomycetes</taxon>
        <taxon>Pythiales</taxon>
        <taxon>Pythiaceae</taxon>
        <taxon>Pythium</taxon>
    </lineage>
</organism>
<comment type="caution">
    <text evidence="2">The sequence shown here is derived from an EMBL/GenBank/DDBJ whole genome shotgun (WGS) entry which is preliminary data.</text>
</comment>
<name>A0A8K1CDS5_PYTOL</name>
<gene>
    <name evidence="2" type="ORF">Poli38472_013667</name>
</gene>
<dbReference type="Proteomes" id="UP000794436">
    <property type="component" value="Unassembled WGS sequence"/>
</dbReference>
<evidence type="ECO:0008006" key="4">
    <source>
        <dbReference type="Google" id="ProtNLM"/>
    </source>
</evidence>
<dbReference type="EMBL" id="SPLM01000077">
    <property type="protein sequence ID" value="TMW61204.1"/>
    <property type="molecule type" value="Genomic_DNA"/>
</dbReference>